<gene>
    <name evidence="11" type="ORF">BDV96DRAFT_597907</name>
</gene>
<feature type="signal peptide" evidence="9">
    <location>
        <begin position="1"/>
        <end position="16"/>
    </location>
</feature>
<evidence type="ECO:0000256" key="1">
    <source>
        <dbReference type="ARBA" id="ARBA00008721"/>
    </source>
</evidence>
<reference evidence="11" key="1">
    <citation type="journal article" date="2020" name="Stud. Mycol.">
        <title>101 Dothideomycetes genomes: a test case for predicting lifestyles and emergence of pathogens.</title>
        <authorList>
            <person name="Haridas S."/>
            <person name="Albert R."/>
            <person name="Binder M."/>
            <person name="Bloem J."/>
            <person name="Labutti K."/>
            <person name="Salamov A."/>
            <person name="Andreopoulos B."/>
            <person name="Baker S."/>
            <person name="Barry K."/>
            <person name="Bills G."/>
            <person name="Bluhm B."/>
            <person name="Cannon C."/>
            <person name="Castanera R."/>
            <person name="Culley D."/>
            <person name="Daum C."/>
            <person name="Ezra D."/>
            <person name="Gonzalez J."/>
            <person name="Henrissat B."/>
            <person name="Kuo A."/>
            <person name="Liang C."/>
            <person name="Lipzen A."/>
            <person name="Lutzoni F."/>
            <person name="Magnuson J."/>
            <person name="Mondo S."/>
            <person name="Nolan M."/>
            <person name="Ohm R."/>
            <person name="Pangilinan J."/>
            <person name="Park H.-J."/>
            <person name="Ramirez L."/>
            <person name="Alfaro M."/>
            <person name="Sun H."/>
            <person name="Tritt A."/>
            <person name="Yoshinaga Y."/>
            <person name="Zwiers L.-H."/>
            <person name="Turgeon B."/>
            <person name="Goodwin S."/>
            <person name="Spatafora J."/>
            <person name="Crous P."/>
            <person name="Grigoriev I."/>
        </authorList>
    </citation>
    <scope>NUCLEOTIDE SEQUENCE</scope>
    <source>
        <strain evidence="11">CBS 627.86</strain>
    </source>
</reference>
<organism evidence="11 12">
    <name type="scientific">Lophiotrema nucula</name>
    <dbReference type="NCBI Taxonomy" id="690887"/>
    <lineage>
        <taxon>Eukaryota</taxon>
        <taxon>Fungi</taxon>
        <taxon>Dikarya</taxon>
        <taxon>Ascomycota</taxon>
        <taxon>Pezizomycotina</taxon>
        <taxon>Dothideomycetes</taxon>
        <taxon>Pleosporomycetidae</taxon>
        <taxon>Pleosporales</taxon>
        <taxon>Lophiotremataceae</taxon>
        <taxon>Lophiotrema</taxon>
    </lineage>
</organism>
<evidence type="ECO:0000256" key="6">
    <source>
        <dbReference type="ARBA" id="ARBA00022833"/>
    </source>
</evidence>
<dbReference type="GO" id="GO:0006508">
    <property type="term" value="P:proteolysis"/>
    <property type="evidence" value="ECO:0007669"/>
    <property type="project" value="UniProtKB-KW"/>
</dbReference>
<dbReference type="Pfam" id="PF05572">
    <property type="entry name" value="Peptidase_M43"/>
    <property type="match status" value="1"/>
</dbReference>
<dbReference type="OrthoDB" id="536211at2759"/>
<name>A0A6A5ZEY5_9PLEO</name>
<comment type="similarity">
    <text evidence="1">Belongs to the peptidase M43B family.</text>
</comment>
<dbReference type="GO" id="GO:0008237">
    <property type="term" value="F:metallopeptidase activity"/>
    <property type="evidence" value="ECO:0007669"/>
    <property type="project" value="UniProtKB-KW"/>
</dbReference>
<evidence type="ECO:0000313" key="11">
    <source>
        <dbReference type="EMBL" id="KAF2118059.1"/>
    </source>
</evidence>
<sequence length="270" mass="29121">MKISLLSLFTFAPLTAFGIECSNEDLDHDPLAITPAEYRRSLSTLRTRALTQIDAYVHVLVSKELDTGPKALVQKKIDTLNSNFKPWGYHFNLQDVDTTVNADWAAGIDNDKQAKTGELHKGNYQTLNVYMVEGAGSGLCSPPAGGTGAITQANLTGDGCFVPWGPSTDSSTLTHEVGHWMGLRHVFQGGCDDGDGCDDTAPQDGPSYAKMATPGDLNSCPAKQQCSGNGKQNVKNFMDYSDCSQEFTPCQGGRMDAAFTTRRKGRKVQA</sequence>
<keyword evidence="4 9" id="KW-0732">Signal</keyword>
<dbReference type="Proteomes" id="UP000799770">
    <property type="component" value="Unassembled WGS sequence"/>
</dbReference>
<keyword evidence="2" id="KW-0645">Protease</keyword>
<evidence type="ECO:0000259" key="10">
    <source>
        <dbReference type="Pfam" id="PF05572"/>
    </source>
</evidence>
<evidence type="ECO:0000256" key="8">
    <source>
        <dbReference type="ARBA" id="ARBA00023157"/>
    </source>
</evidence>
<evidence type="ECO:0000313" key="12">
    <source>
        <dbReference type="Proteomes" id="UP000799770"/>
    </source>
</evidence>
<dbReference type="SUPFAM" id="SSF55486">
    <property type="entry name" value="Metalloproteases ('zincins'), catalytic domain"/>
    <property type="match status" value="1"/>
</dbReference>
<keyword evidence="8" id="KW-1015">Disulfide bond</keyword>
<feature type="chain" id="PRO_5025477796" evidence="9">
    <location>
        <begin position="17"/>
        <end position="270"/>
    </location>
</feature>
<dbReference type="InterPro" id="IPR008754">
    <property type="entry name" value="Peptidase_M43"/>
</dbReference>
<evidence type="ECO:0000256" key="4">
    <source>
        <dbReference type="ARBA" id="ARBA00022729"/>
    </source>
</evidence>
<proteinExistence type="inferred from homology"/>
<protein>
    <submittedName>
        <fullName evidence="11">Pregnancy-associated plasma protein-A-domain-containing protein</fullName>
    </submittedName>
</protein>
<dbReference type="EMBL" id="ML977318">
    <property type="protein sequence ID" value="KAF2118059.1"/>
    <property type="molecule type" value="Genomic_DNA"/>
</dbReference>
<evidence type="ECO:0000256" key="9">
    <source>
        <dbReference type="SAM" id="SignalP"/>
    </source>
</evidence>
<evidence type="ECO:0000256" key="2">
    <source>
        <dbReference type="ARBA" id="ARBA00022670"/>
    </source>
</evidence>
<dbReference type="PANTHER" id="PTHR47466:SF1">
    <property type="entry name" value="METALLOPROTEASE MEP1 (AFU_ORTHOLOGUE AFUA_1G07730)-RELATED"/>
    <property type="match status" value="1"/>
</dbReference>
<dbReference type="Gene3D" id="3.40.390.10">
    <property type="entry name" value="Collagenase (Catalytic Domain)"/>
    <property type="match status" value="1"/>
</dbReference>
<evidence type="ECO:0000256" key="5">
    <source>
        <dbReference type="ARBA" id="ARBA00022801"/>
    </source>
</evidence>
<dbReference type="AlphaFoldDB" id="A0A6A5ZEY5"/>
<accession>A0A6A5ZEY5</accession>
<keyword evidence="5" id="KW-0378">Hydrolase</keyword>
<dbReference type="InterPro" id="IPR024079">
    <property type="entry name" value="MetalloPept_cat_dom_sf"/>
</dbReference>
<dbReference type="PANTHER" id="PTHR47466">
    <property type="match status" value="1"/>
</dbReference>
<dbReference type="GO" id="GO:0046872">
    <property type="term" value="F:metal ion binding"/>
    <property type="evidence" value="ECO:0007669"/>
    <property type="project" value="UniProtKB-KW"/>
</dbReference>
<evidence type="ECO:0000256" key="3">
    <source>
        <dbReference type="ARBA" id="ARBA00022723"/>
    </source>
</evidence>
<keyword evidence="6" id="KW-0862">Zinc</keyword>
<keyword evidence="3" id="KW-0479">Metal-binding</keyword>
<feature type="domain" description="Peptidase M43 pregnancy-associated plasma-A" evidence="10">
    <location>
        <begin position="122"/>
        <end position="258"/>
    </location>
</feature>
<keyword evidence="7" id="KW-0482">Metalloprotease</keyword>
<evidence type="ECO:0000256" key="7">
    <source>
        <dbReference type="ARBA" id="ARBA00023049"/>
    </source>
</evidence>
<keyword evidence="12" id="KW-1185">Reference proteome</keyword>